<dbReference type="EMBL" id="VOBQ01000022">
    <property type="protein sequence ID" value="TWO67822.1"/>
    <property type="molecule type" value="Genomic_DNA"/>
</dbReference>
<evidence type="ECO:0000256" key="1">
    <source>
        <dbReference type="ARBA" id="ARBA00023015"/>
    </source>
</evidence>
<name>A0A562ZGW9_9BURK</name>
<proteinExistence type="predicted"/>
<dbReference type="Proteomes" id="UP000318199">
    <property type="component" value="Unassembled WGS sequence"/>
</dbReference>
<dbReference type="AlphaFoldDB" id="A0A562ZGW9"/>
<dbReference type="RefSeq" id="WP_145895941.1">
    <property type="nucleotide sequence ID" value="NZ_VOBQ01000022.1"/>
</dbReference>
<evidence type="ECO:0000256" key="3">
    <source>
        <dbReference type="ARBA" id="ARBA00023163"/>
    </source>
</evidence>
<dbReference type="SUPFAM" id="SSF46785">
    <property type="entry name" value="Winged helix' DNA-binding domain"/>
    <property type="match status" value="1"/>
</dbReference>
<accession>A0A562ZGW9</accession>
<dbReference type="PANTHER" id="PTHR33204:SF18">
    <property type="entry name" value="TRANSCRIPTIONAL REGULATORY PROTEIN"/>
    <property type="match status" value="1"/>
</dbReference>
<protein>
    <submittedName>
        <fullName evidence="5">Helix-turn-helix transcriptional regulator</fullName>
    </submittedName>
</protein>
<dbReference type="OrthoDB" id="9807069at2"/>
<sequence>MAAFSDFACSIARAVDLVGEWWTPLILRDLFAGMSRYDEIQRDLGIASNVLAARLQRLREAGLVEREADAEDARRWRYRLTEQGRELYPVLLALMAWGDKWLAPAGGQPVLVRHATCGQVTAAVPCCSVCREPLALGELEFLVGPGARQGPGTAEVGRYLGQRPRDTAA</sequence>
<reference evidence="5 6" key="1">
    <citation type="submission" date="2019-07" db="EMBL/GenBank/DDBJ databases">
        <title>Caenimonas sedimenti sp. nov., isolated from activated sludge.</title>
        <authorList>
            <person name="Xu J."/>
        </authorList>
    </citation>
    <scope>NUCLEOTIDE SEQUENCE [LARGE SCALE GENOMIC DNA]</scope>
    <source>
        <strain evidence="5 6">HX-9-20</strain>
    </source>
</reference>
<dbReference type="InterPro" id="IPR036388">
    <property type="entry name" value="WH-like_DNA-bd_sf"/>
</dbReference>
<feature type="domain" description="HTH hxlR-type" evidence="4">
    <location>
        <begin position="9"/>
        <end position="106"/>
    </location>
</feature>
<dbReference type="Pfam" id="PF01638">
    <property type="entry name" value="HxlR"/>
    <property type="match status" value="1"/>
</dbReference>
<organism evidence="5 6">
    <name type="scientific">Caenimonas sedimenti</name>
    <dbReference type="NCBI Taxonomy" id="2596921"/>
    <lineage>
        <taxon>Bacteria</taxon>
        <taxon>Pseudomonadati</taxon>
        <taxon>Pseudomonadota</taxon>
        <taxon>Betaproteobacteria</taxon>
        <taxon>Burkholderiales</taxon>
        <taxon>Comamonadaceae</taxon>
        <taxon>Caenimonas</taxon>
    </lineage>
</organism>
<dbReference type="InterPro" id="IPR002577">
    <property type="entry name" value="HTH_HxlR"/>
</dbReference>
<keyword evidence="1" id="KW-0805">Transcription regulation</keyword>
<evidence type="ECO:0000259" key="4">
    <source>
        <dbReference type="PROSITE" id="PS51118"/>
    </source>
</evidence>
<dbReference type="PANTHER" id="PTHR33204">
    <property type="entry name" value="TRANSCRIPTIONAL REGULATOR, MARR FAMILY"/>
    <property type="match status" value="1"/>
</dbReference>
<keyword evidence="6" id="KW-1185">Reference proteome</keyword>
<dbReference type="Gene3D" id="1.10.10.10">
    <property type="entry name" value="Winged helix-like DNA-binding domain superfamily/Winged helix DNA-binding domain"/>
    <property type="match status" value="1"/>
</dbReference>
<evidence type="ECO:0000313" key="5">
    <source>
        <dbReference type="EMBL" id="TWO67822.1"/>
    </source>
</evidence>
<evidence type="ECO:0000256" key="2">
    <source>
        <dbReference type="ARBA" id="ARBA00023125"/>
    </source>
</evidence>
<dbReference type="InterPro" id="IPR036390">
    <property type="entry name" value="WH_DNA-bd_sf"/>
</dbReference>
<dbReference type="PROSITE" id="PS51118">
    <property type="entry name" value="HTH_HXLR"/>
    <property type="match status" value="1"/>
</dbReference>
<comment type="caution">
    <text evidence="5">The sequence shown here is derived from an EMBL/GenBank/DDBJ whole genome shotgun (WGS) entry which is preliminary data.</text>
</comment>
<dbReference type="GO" id="GO:0003677">
    <property type="term" value="F:DNA binding"/>
    <property type="evidence" value="ECO:0007669"/>
    <property type="project" value="UniProtKB-KW"/>
</dbReference>
<keyword evidence="2" id="KW-0238">DNA-binding</keyword>
<evidence type="ECO:0000313" key="6">
    <source>
        <dbReference type="Proteomes" id="UP000318199"/>
    </source>
</evidence>
<keyword evidence="3" id="KW-0804">Transcription</keyword>
<gene>
    <name evidence="5" type="ORF">FN976_24625</name>
</gene>